<dbReference type="Gene3D" id="3.10.580.10">
    <property type="entry name" value="CBS-domain"/>
    <property type="match status" value="1"/>
</dbReference>
<dbReference type="STRING" id="1413210.U472_02490"/>
<dbReference type="SMART" id="SM00052">
    <property type="entry name" value="EAL"/>
    <property type="match status" value="1"/>
</dbReference>
<dbReference type="InterPro" id="IPR000160">
    <property type="entry name" value="GGDEF_dom"/>
</dbReference>
<dbReference type="InterPro" id="IPR050706">
    <property type="entry name" value="Cyclic-di-GMP_PDE-like"/>
</dbReference>
<evidence type="ECO:0000259" key="2">
    <source>
        <dbReference type="PROSITE" id="PS50887"/>
    </source>
</evidence>
<dbReference type="InterPro" id="IPR001633">
    <property type="entry name" value="EAL_dom"/>
</dbReference>
<gene>
    <name evidence="3" type="ORF">SAMN06265827_11186</name>
</gene>
<dbReference type="PROSITE" id="PS50883">
    <property type="entry name" value="EAL"/>
    <property type="match status" value="1"/>
</dbReference>
<name>A0A285GWF9_9FIRM</name>
<evidence type="ECO:0000313" key="4">
    <source>
        <dbReference type="Proteomes" id="UP000219573"/>
    </source>
</evidence>
<dbReference type="PROSITE" id="PS50887">
    <property type="entry name" value="GGDEF"/>
    <property type="match status" value="1"/>
</dbReference>
<dbReference type="CDD" id="cd01948">
    <property type="entry name" value="EAL"/>
    <property type="match status" value="1"/>
</dbReference>
<keyword evidence="4" id="KW-1185">Reference proteome</keyword>
<feature type="domain" description="EAL" evidence="1">
    <location>
        <begin position="5"/>
        <end position="249"/>
    </location>
</feature>
<dbReference type="SMART" id="SM00267">
    <property type="entry name" value="GGDEF"/>
    <property type="match status" value="1"/>
</dbReference>
<protein>
    <submittedName>
        <fullName evidence="3">Diguanylate cyclase/phosphodiesterase</fullName>
    </submittedName>
</protein>
<dbReference type="SUPFAM" id="SSF55073">
    <property type="entry name" value="Nucleotide cyclase"/>
    <property type="match status" value="1"/>
</dbReference>
<dbReference type="CDD" id="cd01949">
    <property type="entry name" value="GGDEF"/>
    <property type="match status" value="1"/>
</dbReference>
<dbReference type="Gene3D" id="3.30.70.270">
    <property type="match status" value="1"/>
</dbReference>
<dbReference type="EMBL" id="OBDZ01000011">
    <property type="protein sequence ID" value="SNY27788.1"/>
    <property type="molecule type" value="Genomic_DNA"/>
</dbReference>
<reference evidence="4" key="1">
    <citation type="submission" date="2017-09" db="EMBL/GenBank/DDBJ databases">
        <authorList>
            <person name="Varghese N."/>
            <person name="Submissions S."/>
        </authorList>
    </citation>
    <scope>NUCLEOTIDE SEQUENCE [LARGE SCALE GENOMIC DNA]</scope>
    <source>
        <strain evidence="4">MSL47</strain>
    </source>
</reference>
<dbReference type="InterPro" id="IPR029787">
    <property type="entry name" value="Nucleotide_cyclase"/>
</dbReference>
<dbReference type="RefSeq" id="WP_097017752.1">
    <property type="nucleotide sequence ID" value="NZ_OBDZ01000011.1"/>
</dbReference>
<dbReference type="InterPro" id="IPR000644">
    <property type="entry name" value="CBS_dom"/>
</dbReference>
<dbReference type="InterPro" id="IPR046342">
    <property type="entry name" value="CBS_dom_sf"/>
</dbReference>
<dbReference type="PANTHER" id="PTHR33121">
    <property type="entry name" value="CYCLIC DI-GMP PHOSPHODIESTERASE PDEF"/>
    <property type="match status" value="1"/>
</dbReference>
<dbReference type="Pfam" id="PF00990">
    <property type="entry name" value="GGDEF"/>
    <property type="match status" value="1"/>
</dbReference>
<dbReference type="SUPFAM" id="SSF54631">
    <property type="entry name" value="CBS-domain pair"/>
    <property type="match status" value="1"/>
</dbReference>
<evidence type="ECO:0000313" key="3">
    <source>
        <dbReference type="EMBL" id="SNY27788.1"/>
    </source>
</evidence>
<dbReference type="AlphaFoldDB" id="A0A285GWF9"/>
<dbReference type="Pfam" id="PF00571">
    <property type="entry name" value="CBS"/>
    <property type="match status" value="1"/>
</dbReference>
<dbReference type="NCBIfam" id="TIGR00254">
    <property type="entry name" value="GGDEF"/>
    <property type="match status" value="1"/>
</dbReference>
<dbReference type="GO" id="GO:0071111">
    <property type="term" value="F:cyclic-guanylate-specific phosphodiesterase activity"/>
    <property type="evidence" value="ECO:0007669"/>
    <property type="project" value="InterPro"/>
</dbReference>
<dbReference type="Pfam" id="PF00563">
    <property type="entry name" value="EAL"/>
    <property type="match status" value="1"/>
</dbReference>
<accession>A0A285GWF9</accession>
<dbReference type="Gene3D" id="3.20.20.450">
    <property type="entry name" value="EAL domain"/>
    <property type="match status" value="1"/>
</dbReference>
<evidence type="ECO:0000259" key="1">
    <source>
        <dbReference type="PROSITE" id="PS50883"/>
    </source>
</evidence>
<dbReference type="InterPro" id="IPR035919">
    <property type="entry name" value="EAL_sf"/>
</dbReference>
<organism evidence="3 4">
    <name type="scientific">Orenia metallireducens</name>
    <dbReference type="NCBI Taxonomy" id="1413210"/>
    <lineage>
        <taxon>Bacteria</taxon>
        <taxon>Bacillati</taxon>
        <taxon>Bacillota</taxon>
        <taxon>Clostridia</taxon>
        <taxon>Halanaerobiales</taxon>
        <taxon>Halobacteroidaceae</taxon>
        <taxon>Orenia</taxon>
    </lineage>
</organism>
<dbReference type="InterPro" id="IPR043128">
    <property type="entry name" value="Rev_trsase/Diguanyl_cyclase"/>
</dbReference>
<sequence>MMGQEQALLEELNKIIENEDIRTLFQPIISLRDGEILGYEALSRGPKDSPLESAPSLFTTAIKADRMEELERICRDKSIDRFKLFDLNCKLFINVDPTMIYDFYNGNVKDIEISQGNIVIELTEKTHIRDFNKFGEALQRCKAKGYKVAIDDAGAGYSGLQSIVSISYNYIKLDLSLVRNVHEDMVKYSLLESMINFARKIGAKVIAEGIECKQELKTLIELGVDYGQGYLIARPNQEIVDRLEIVDYILEKKREFYRSRDYSQIGHLINEGVTVQINDKVSSVFDIFEEKRYLQSIVILSKKKPVALLTRNKFYSKMDTKYAYSTYVDKEVSSIIEDNALIVNEDETIEQVAQLAMRRNIEDIYDEVIVMRDNQYLGTASIRRLLDRLAQLQVEQARGVDSLTGLPGNLSIEKEVSIRLAKQELFSVLYIDLDHFKPYNNKYGYKKGDEVLAFTADLLKNTLVKLGNHDDFIGHIGGDDFIIITTPDKDELISKDIIRVFDKKIPKYFREEDITKGYLRVEDRDGNMQRYPLTSISISIINNHNNDIINYRQISDIALELKESAQKQEGSAFIKLNK</sequence>
<dbReference type="SUPFAM" id="SSF141868">
    <property type="entry name" value="EAL domain-like"/>
    <property type="match status" value="1"/>
</dbReference>
<feature type="domain" description="GGDEF" evidence="2">
    <location>
        <begin position="424"/>
        <end position="578"/>
    </location>
</feature>
<dbReference type="OrthoDB" id="9813903at2"/>
<dbReference type="PANTHER" id="PTHR33121:SF76">
    <property type="entry name" value="SIGNALING PROTEIN"/>
    <property type="match status" value="1"/>
</dbReference>
<proteinExistence type="predicted"/>
<dbReference type="Proteomes" id="UP000219573">
    <property type="component" value="Unassembled WGS sequence"/>
</dbReference>